<evidence type="ECO:0000313" key="5">
    <source>
        <dbReference type="EMBL" id="APX61032.1"/>
    </source>
</evidence>
<dbReference type="InterPro" id="IPR004045">
    <property type="entry name" value="Glutathione_S-Trfase_N"/>
</dbReference>
<evidence type="ECO:0000256" key="1">
    <source>
        <dbReference type="ARBA" id="ARBA00011738"/>
    </source>
</evidence>
<dbReference type="AlphaFoldDB" id="A0A1P8PEV1"/>
<dbReference type="SUPFAM" id="SSF52833">
    <property type="entry name" value="Thioredoxin-like"/>
    <property type="match status" value="1"/>
</dbReference>
<organism evidence="5">
    <name type="scientific">Leptinotarsa decemlineata</name>
    <name type="common">Colorado potato beetle</name>
    <name type="synonym">Doryphora decemlineata</name>
    <dbReference type="NCBI Taxonomy" id="7539"/>
    <lineage>
        <taxon>Eukaryota</taxon>
        <taxon>Metazoa</taxon>
        <taxon>Ecdysozoa</taxon>
        <taxon>Arthropoda</taxon>
        <taxon>Hexapoda</taxon>
        <taxon>Insecta</taxon>
        <taxon>Pterygota</taxon>
        <taxon>Neoptera</taxon>
        <taxon>Endopterygota</taxon>
        <taxon>Coleoptera</taxon>
        <taxon>Polyphaga</taxon>
        <taxon>Cucujiformia</taxon>
        <taxon>Chrysomeloidea</taxon>
        <taxon>Chrysomelidae</taxon>
        <taxon>Chrysomelinae</taxon>
        <taxon>Doryphorini</taxon>
        <taxon>Leptinotarsa</taxon>
    </lineage>
</organism>
<dbReference type="Gene3D" id="3.40.30.10">
    <property type="entry name" value="Glutaredoxin"/>
    <property type="match status" value="1"/>
</dbReference>
<keyword evidence="5" id="KW-0808">Transferase</keyword>
<feature type="domain" description="GST C-terminal" evidence="4">
    <location>
        <begin position="88"/>
        <end position="214"/>
    </location>
</feature>
<proteinExistence type="evidence at transcript level"/>
<dbReference type="Pfam" id="PF00043">
    <property type="entry name" value="GST_C"/>
    <property type="match status" value="1"/>
</dbReference>
<dbReference type="PROSITE" id="PS50404">
    <property type="entry name" value="GST_NTER"/>
    <property type="match status" value="1"/>
</dbReference>
<accession>A0A1P8PEV1</accession>
<dbReference type="CDD" id="cd03045">
    <property type="entry name" value="GST_N_Delta_Epsilon"/>
    <property type="match status" value="1"/>
</dbReference>
<dbReference type="InterPro" id="IPR036249">
    <property type="entry name" value="Thioredoxin-like_sf"/>
</dbReference>
<dbReference type="InterPro" id="IPR040079">
    <property type="entry name" value="Glutathione_S-Trfase"/>
</dbReference>
<dbReference type="PANTHER" id="PTHR43969:SF9">
    <property type="entry name" value="GLUTATHIONE S TRANSFERASE D10, ISOFORM A-RELATED"/>
    <property type="match status" value="1"/>
</dbReference>
<dbReference type="SFLD" id="SFLDG00358">
    <property type="entry name" value="Main_(cytGST)"/>
    <property type="match status" value="1"/>
</dbReference>
<dbReference type="GO" id="GO:0006749">
    <property type="term" value="P:glutathione metabolic process"/>
    <property type="evidence" value="ECO:0007669"/>
    <property type="project" value="TreeGrafter"/>
</dbReference>
<dbReference type="SUPFAM" id="SSF47616">
    <property type="entry name" value="GST C-terminal domain-like"/>
    <property type="match status" value="1"/>
</dbReference>
<dbReference type="EMBL" id="KU522313">
    <property type="protein sequence ID" value="APX61032.1"/>
    <property type="molecule type" value="mRNA"/>
</dbReference>
<dbReference type="SFLD" id="SFLDS00019">
    <property type="entry name" value="Glutathione_Transferase_(cytos"/>
    <property type="match status" value="1"/>
</dbReference>
<dbReference type="SFLD" id="SFLDG01153">
    <property type="entry name" value="Main.4:_Theta-like"/>
    <property type="match status" value="1"/>
</dbReference>
<dbReference type="Gene3D" id="1.20.1050.10">
    <property type="match status" value="1"/>
</dbReference>
<dbReference type="InterPro" id="IPR010987">
    <property type="entry name" value="Glutathione-S-Trfase_C-like"/>
</dbReference>
<dbReference type="PROSITE" id="PS50405">
    <property type="entry name" value="GST_CTER"/>
    <property type="match status" value="1"/>
</dbReference>
<comment type="similarity">
    <text evidence="2">Belongs to the GST superfamily.</text>
</comment>
<reference evidence="5" key="1">
    <citation type="journal article" date="2016" name="Pestic. Biochem. Physiol.">
        <title>Identification of glutathione S-transferase genes in Leptinotarsa decemlineata and their expression patterns under stress of three insecticides.</title>
        <authorList>
            <person name="Han J.B."/>
            <person name="Li G.Q."/>
            <person name="Wan P.J."/>
            <person name="Zhu T.T."/>
            <person name="Meng Q.W."/>
        </authorList>
    </citation>
    <scope>NUCLEOTIDE SEQUENCE</scope>
</reference>
<dbReference type="InterPro" id="IPR004046">
    <property type="entry name" value="GST_C"/>
</dbReference>
<dbReference type="OrthoDB" id="2309723at2759"/>
<reference evidence="5" key="2">
    <citation type="submission" date="2016-01" db="EMBL/GenBank/DDBJ databases">
        <authorList>
            <person name="Oliw E.H."/>
        </authorList>
    </citation>
    <scope>NUCLEOTIDE SEQUENCE</scope>
</reference>
<dbReference type="CDD" id="cd03177">
    <property type="entry name" value="GST_C_Delta_Epsilon"/>
    <property type="match status" value="1"/>
</dbReference>
<evidence type="ECO:0000256" key="2">
    <source>
        <dbReference type="RuleBase" id="RU003494"/>
    </source>
</evidence>
<protein>
    <submittedName>
        <fullName evidence="5">Putative glutathione S-transferase epsilon class member 4</fullName>
    </submittedName>
</protein>
<feature type="domain" description="GST N-terminal" evidence="3">
    <location>
        <begin position="1"/>
        <end position="82"/>
    </location>
</feature>
<evidence type="ECO:0000259" key="3">
    <source>
        <dbReference type="PROSITE" id="PS50404"/>
    </source>
</evidence>
<evidence type="ECO:0000259" key="4">
    <source>
        <dbReference type="PROSITE" id="PS50405"/>
    </source>
</evidence>
<dbReference type="GO" id="GO:0004364">
    <property type="term" value="F:glutathione transferase activity"/>
    <property type="evidence" value="ECO:0007669"/>
    <property type="project" value="TreeGrafter"/>
</dbReference>
<sequence>MAPKLYWFLDSPPARAVVLVAKQLEVELELIEVNLSKREQYKPEFLKMNPLHTIPVLDDDGFIVTDSHAIMSYLVLKYGNGSSLYPEDVKKRCLVDQRLYFESGTFFANHFKVCIPVLYKGETIVPSEGLKFMIEAYDVLEEYFQNSNYVAGDDLTIADFSIWTTITNSSVYLPVDENKYTNISAWLKRMEATPNSDLNKAGGDNIEKRFVNAFNFKNQ</sequence>
<dbReference type="Pfam" id="PF02798">
    <property type="entry name" value="GST_N"/>
    <property type="match status" value="1"/>
</dbReference>
<name>A0A1P8PEV1_LEPDE</name>
<dbReference type="InterPro" id="IPR036282">
    <property type="entry name" value="Glutathione-S-Trfase_C_sf"/>
</dbReference>
<dbReference type="PANTHER" id="PTHR43969">
    <property type="entry name" value="GLUTATHIONE S TRANSFERASE D10, ISOFORM A-RELATED"/>
    <property type="match status" value="1"/>
</dbReference>
<dbReference type="FunFam" id="3.40.30.10:FF:000034">
    <property type="entry name" value="glutathione S-transferase 1"/>
    <property type="match status" value="1"/>
</dbReference>
<comment type="subunit">
    <text evidence="1">Homodimer.</text>
</comment>
<dbReference type="FunFam" id="1.20.1050.10:FF:000007">
    <property type="entry name" value="Glutathione S-transferase 1-1"/>
    <property type="match status" value="1"/>
</dbReference>